<dbReference type="InterPro" id="IPR010093">
    <property type="entry name" value="SinI_DNA-bd"/>
</dbReference>
<dbReference type="InterPro" id="IPR009061">
    <property type="entry name" value="DNA-bd_dom_put_sf"/>
</dbReference>
<dbReference type="Pfam" id="PF12727">
    <property type="entry name" value="PBP_like"/>
    <property type="match status" value="1"/>
</dbReference>
<keyword evidence="4" id="KW-1185">Reference proteome</keyword>
<dbReference type="PANTHER" id="PTHR38431">
    <property type="entry name" value="BLL2305 PROTEIN"/>
    <property type="match status" value="1"/>
</dbReference>
<dbReference type="InterPro" id="IPR041657">
    <property type="entry name" value="HTH_17"/>
</dbReference>
<keyword evidence="3" id="KW-0238">DNA-binding</keyword>
<proteinExistence type="predicted"/>
<dbReference type="Proteomes" id="UP000048984">
    <property type="component" value="Unassembled WGS sequence"/>
</dbReference>
<evidence type="ECO:0000259" key="1">
    <source>
        <dbReference type="Pfam" id="PF12727"/>
    </source>
</evidence>
<dbReference type="SUPFAM" id="SSF53850">
    <property type="entry name" value="Periplasmic binding protein-like II"/>
    <property type="match status" value="1"/>
</dbReference>
<organism evidence="3 4">
    <name type="scientific">Prosthecodimorpha hirschii</name>
    <dbReference type="NCBI Taxonomy" id="665126"/>
    <lineage>
        <taxon>Bacteria</taxon>
        <taxon>Pseudomonadati</taxon>
        <taxon>Pseudomonadota</taxon>
        <taxon>Alphaproteobacteria</taxon>
        <taxon>Hyphomicrobiales</taxon>
        <taxon>Ancalomicrobiaceae</taxon>
        <taxon>Prosthecodimorpha</taxon>
    </lineage>
</organism>
<dbReference type="PANTHER" id="PTHR38431:SF1">
    <property type="entry name" value="BLL2305 PROTEIN"/>
    <property type="match status" value="1"/>
</dbReference>
<dbReference type="AlphaFoldDB" id="A0A0P6W0Y2"/>
<reference evidence="3 4" key="2">
    <citation type="submission" date="2015-10" db="EMBL/GenBank/DDBJ databases">
        <title>Draft Genome Sequence of Prosthecomicrobium hirschii ATCC 27832.</title>
        <authorList>
            <person name="Daniel J."/>
            <person name="Givan S.A."/>
            <person name="Brun Y.V."/>
            <person name="Brown P.J."/>
        </authorList>
    </citation>
    <scope>NUCLEOTIDE SEQUENCE [LARGE SCALE GENOMIC DNA]</scope>
    <source>
        <strain evidence="3 4">16</strain>
    </source>
</reference>
<dbReference type="InterPro" id="IPR024370">
    <property type="entry name" value="PBP_domain"/>
</dbReference>
<protein>
    <submittedName>
        <fullName evidence="3">DNA-binding protein</fullName>
    </submittedName>
</protein>
<evidence type="ECO:0000259" key="2">
    <source>
        <dbReference type="Pfam" id="PF12728"/>
    </source>
</evidence>
<feature type="domain" description="PBP" evidence="1">
    <location>
        <begin position="88"/>
        <end position="271"/>
    </location>
</feature>
<evidence type="ECO:0000313" key="4">
    <source>
        <dbReference type="Proteomes" id="UP000048984"/>
    </source>
</evidence>
<dbReference type="Pfam" id="PF12728">
    <property type="entry name" value="HTH_17"/>
    <property type="match status" value="1"/>
</dbReference>
<dbReference type="NCBIfam" id="TIGR01764">
    <property type="entry name" value="excise"/>
    <property type="match status" value="1"/>
</dbReference>
<feature type="domain" description="Helix-turn-helix" evidence="2">
    <location>
        <begin position="9"/>
        <end position="57"/>
    </location>
</feature>
<evidence type="ECO:0000313" key="3">
    <source>
        <dbReference type="EMBL" id="KPL52736.1"/>
    </source>
</evidence>
<sequence>MDGSRQPELLTTAEAADYLRLKERKIYELVAEGAVPCTKVTGKWLFPRAELDRWVAAGLHRPAGMARAEPPPILGGSHDPLIEWAVRESGAGLAGLAEGSEAGLARFARGEVLAAAIHLHAAGTTDANAATMAADPAHADSVLVGLVRREQGLLVAPGNPLGLADLSGVVARKAGMALRQPGAGATLLLLKLLAAAGHGFDDLTVAGPPCPTGPDLAAAVRSGRADCGIATRAVAVLAGLDFVPLTFEDFDLVVRQRDYFRPPVQALLGVLAGDRFRARAAEMSGYDTAVTGTIRWAP</sequence>
<accession>A0A0P6W0Y2</accession>
<gene>
    <name evidence="3" type="ORF">ABB55_11350</name>
</gene>
<name>A0A0P6W0Y2_9HYPH</name>
<dbReference type="RefSeq" id="WP_054358899.1">
    <property type="nucleotide sequence ID" value="NZ_LJYW01000001.1"/>
</dbReference>
<comment type="caution">
    <text evidence="3">The sequence shown here is derived from an EMBL/GenBank/DDBJ whole genome shotgun (WGS) entry which is preliminary data.</text>
</comment>
<dbReference type="SUPFAM" id="SSF46955">
    <property type="entry name" value="Putative DNA-binding domain"/>
    <property type="match status" value="1"/>
</dbReference>
<dbReference type="GO" id="GO:0003677">
    <property type="term" value="F:DNA binding"/>
    <property type="evidence" value="ECO:0007669"/>
    <property type="project" value="UniProtKB-KW"/>
</dbReference>
<dbReference type="EMBL" id="LJYW01000001">
    <property type="protein sequence ID" value="KPL52736.1"/>
    <property type="molecule type" value="Genomic_DNA"/>
</dbReference>
<reference evidence="3 4" key="1">
    <citation type="submission" date="2015-09" db="EMBL/GenBank/DDBJ databases">
        <authorList>
            <person name="Jackson K.R."/>
            <person name="Lunt B.L."/>
            <person name="Fisher J.N.B."/>
            <person name="Gardner A.V."/>
            <person name="Bailey M.E."/>
            <person name="Deus L.M."/>
            <person name="Earl A.S."/>
            <person name="Gibby P.D."/>
            <person name="Hartmann K.A."/>
            <person name="Liu J.E."/>
            <person name="Manci A.M."/>
            <person name="Nielsen D.A."/>
            <person name="Solomon M.B."/>
            <person name="Breakwell D.P."/>
            <person name="Burnett S.H."/>
            <person name="Grose J.H."/>
        </authorList>
    </citation>
    <scope>NUCLEOTIDE SEQUENCE [LARGE SCALE GENOMIC DNA]</scope>
    <source>
        <strain evidence="3 4">16</strain>
    </source>
</reference>
<dbReference type="STRING" id="665126.ABB55_11350"/>